<sequence>MYGFTRTKSVTDPLDDKAKARIIRYEPGYVSSGSEHSAQADDDVTSLTLSELFYGFSEPKKDSDTDRDPPPMHDPSFVNADFTGTLVVDLADDDEFRIALEAHVLRALEVLPEVFVGRSEDLRRILKAMSGAARRSLKSDGLHLPPWRKYQYMRLKWLGPYRRTTNLLPTSFRAGARSFDAVHCRTVGFDAAANGGCAVASRAK</sequence>
<name>A0A9N7NG48_STRHE</name>
<keyword evidence="2" id="KW-1185">Reference proteome</keyword>
<gene>
    <name evidence="1" type="ORF">SHERM_29096</name>
</gene>
<dbReference type="OrthoDB" id="548115at2759"/>
<dbReference type="AlphaFoldDB" id="A0A9N7NG48"/>
<dbReference type="Pfam" id="PF04720">
    <property type="entry name" value="PDDEXK_6"/>
    <property type="match status" value="1"/>
</dbReference>
<reference evidence="1" key="1">
    <citation type="submission" date="2019-12" db="EMBL/GenBank/DDBJ databases">
        <authorList>
            <person name="Scholes J."/>
        </authorList>
    </citation>
    <scope>NUCLEOTIDE SEQUENCE</scope>
</reference>
<protein>
    <submittedName>
        <fullName evidence="1">Uncharacterized protein</fullName>
    </submittedName>
</protein>
<dbReference type="PANTHER" id="PTHR31579:SF84">
    <property type="entry name" value="F21O3.6 PROTEIN"/>
    <property type="match status" value="1"/>
</dbReference>
<evidence type="ECO:0000313" key="1">
    <source>
        <dbReference type="EMBL" id="CAA0833840.1"/>
    </source>
</evidence>
<proteinExistence type="predicted"/>
<dbReference type="Proteomes" id="UP001153555">
    <property type="component" value="Unassembled WGS sequence"/>
</dbReference>
<evidence type="ECO:0000313" key="2">
    <source>
        <dbReference type="Proteomes" id="UP001153555"/>
    </source>
</evidence>
<dbReference type="InterPro" id="IPR006502">
    <property type="entry name" value="PDDEXK-like"/>
</dbReference>
<accession>A0A9N7NG48</accession>
<dbReference type="EMBL" id="CACSLK010027842">
    <property type="protein sequence ID" value="CAA0833840.1"/>
    <property type="molecule type" value="Genomic_DNA"/>
</dbReference>
<comment type="caution">
    <text evidence="1">The sequence shown here is derived from an EMBL/GenBank/DDBJ whole genome shotgun (WGS) entry which is preliminary data.</text>
</comment>
<dbReference type="PANTHER" id="PTHR31579">
    <property type="entry name" value="OS03G0796600 PROTEIN"/>
    <property type="match status" value="1"/>
</dbReference>
<organism evidence="1 2">
    <name type="scientific">Striga hermonthica</name>
    <name type="common">Purple witchweed</name>
    <name type="synonym">Buchnera hermonthica</name>
    <dbReference type="NCBI Taxonomy" id="68872"/>
    <lineage>
        <taxon>Eukaryota</taxon>
        <taxon>Viridiplantae</taxon>
        <taxon>Streptophyta</taxon>
        <taxon>Embryophyta</taxon>
        <taxon>Tracheophyta</taxon>
        <taxon>Spermatophyta</taxon>
        <taxon>Magnoliopsida</taxon>
        <taxon>eudicotyledons</taxon>
        <taxon>Gunneridae</taxon>
        <taxon>Pentapetalae</taxon>
        <taxon>asterids</taxon>
        <taxon>lamiids</taxon>
        <taxon>Lamiales</taxon>
        <taxon>Orobanchaceae</taxon>
        <taxon>Buchnereae</taxon>
        <taxon>Striga</taxon>
    </lineage>
</organism>